<dbReference type="OrthoDB" id="9941526at2759"/>
<evidence type="ECO:0000259" key="1">
    <source>
        <dbReference type="Pfam" id="PF24905"/>
    </source>
</evidence>
<sequence length="80" mass="8952">ENSLRKPLASLSIHSCDIFESPYALNLSSFSKLIKRLQARHPEANRDKIVEALQQVRVNSKGMLCGLSISTIEERTSVIL</sequence>
<dbReference type="AlphaFoldDB" id="A0A7L1CUE6"/>
<dbReference type="Pfam" id="PF24905">
    <property type="entry name" value="TTC3_9th"/>
    <property type="match status" value="1"/>
</dbReference>
<gene>
    <name evidence="2" type="primary">Rbm44</name>
    <name evidence="2" type="ORF">SERLUN_R11440</name>
</gene>
<protein>
    <submittedName>
        <fullName evidence="2">RBM44 protein</fullName>
    </submittedName>
</protein>
<accession>A0A7L1CUE6</accession>
<keyword evidence="3" id="KW-1185">Reference proteome</keyword>
<comment type="caution">
    <text evidence="2">The sequence shown here is derived from an EMBL/GenBank/DDBJ whole genome shotgun (WGS) entry which is preliminary data.</text>
</comment>
<name>A0A7L1CUE6_9PASS</name>
<organism evidence="2 3">
    <name type="scientific">Serilophus lunatus</name>
    <name type="common">silver-breasted broadbill</name>
    <dbReference type="NCBI Taxonomy" id="239386"/>
    <lineage>
        <taxon>Eukaryota</taxon>
        <taxon>Metazoa</taxon>
        <taxon>Chordata</taxon>
        <taxon>Craniata</taxon>
        <taxon>Vertebrata</taxon>
        <taxon>Euteleostomi</taxon>
        <taxon>Archelosauria</taxon>
        <taxon>Archosauria</taxon>
        <taxon>Dinosauria</taxon>
        <taxon>Saurischia</taxon>
        <taxon>Theropoda</taxon>
        <taxon>Coelurosauria</taxon>
        <taxon>Aves</taxon>
        <taxon>Neognathae</taxon>
        <taxon>Neoaves</taxon>
        <taxon>Telluraves</taxon>
        <taxon>Australaves</taxon>
        <taxon>Passeriformes</taxon>
        <taxon>Eurylaimidae</taxon>
        <taxon>Serilophus</taxon>
    </lineage>
</organism>
<dbReference type="Proteomes" id="UP000553648">
    <property type="component" value="Unassembled WGS sequence"/>
</dbReference>
<reference evidence="2 3" key="1">
    <citation type="submission" date="2019-09" db="EMBL/GenBank/DDBJ databases">
        <title>Bird 10,000 Genomes (B10K) Project - Family phase.</title>
        <authorList>
            <person name="Zhang G."/>
        </authorList>
    </citation>
    <scope>NUCLEOTIDE SEQUENCE [LARGE SCALE GENOMIC DNA]</scope>
    <source>
        <strain evidence="2">B10K-DU-002-03</strain>
        <tissue evidence="2">Muscle</tissue>
    </source>
</reference>
<evidence type="ECO:0000313" key="3">
    <source>
        <dbReference type="Proteomes" id="UP000553648"/>
    </source>
</evidence>
<proteinExistence type="predicted"/>
<feature type="non-terminal residue" evidence="2">
    <location>
        <position position="80"/>
    </location>
</feature>
<evidence type="ECO:0000313" key="2">
    <source>
        <dbReference type="EMBL" id="NXM68750.1"/>
    </source>
</evidence>
<dbReference type="InterPro" id="IPR056870">
    <property type="entry name" value="TTC3/DZIP3/RBM44-like_helical"/>
</dbReference>
<feature type="non-terminal residue" evidence="2">
    <location>
        <position position="1"/>
    </location>
</feature>
<feature type="domain" description="TTC3/DZIP3/RBM44-like helical" evidence="1">
    <location>
        <begin position="29"/>
        <end position="75"/>
    </location>
</feature>
<dbReference type="EMBL" id="VXBA01001639">
    <property type="protein sequence ID" value="NXM68750.1"/>
    <property type="molecule type" value="Genomic_DNA"/>
</dbReference>